<gene>
    <name evidence="1" type="ORF">UFOPK3547_01403</name>
</gene>
<evidence type="ECO:0000313" key="1">
    <source>
        <dbReference type="EMBL" id="CAB4346578.1"/>
    </source>
</evidence>
<name>A0A6J5ZYG5_9ZZZZ</name>
<reference evidence="1" key="1">
    <citation type="submission" date="2020-05" db="EMBL/GenBank/DDBJ databases">
        <authorList>
            <person name="Chiriac C."/>
            <person name="Salcher M."/>
            <person name="Ghai R."/>
            <person name="Kavagutti S V."/>
        </authorList>
    </citation>
    <scope>NUCLEOTIDE SEQUENCE</scope>
</reference>
<sequence length="131" mass="13802">MISRGLGESAVQRGKRRFRFRNLLLFGRPTAAGSPRLLGSNSRFVEALYGIGDPPGAAGCLEQFVDLGGEGVERGADTDNSGRSGEQRLAKVVVVACETCTAPEQGAVINAVLVCEEVSVDALKQSLKLPL</sequence>
<protein>
    <submittedName>
        <fullName evidence="1">Unannotated protein</fullName>
    </submittedName>
</protein>
<accession>A0A6J5ZYG5</accession>
<organism evidence="1">
    <name type="scientific">freshwater metagenome</name>
    <dbReference type="NCBI Taxonomy" id="449393"/>
    <lineage>
        <taxon>unclassified sequences</taxon>
        <taxon>metagenomes</taxon>
        <taxon>ecological metagenomes</taxon>
    </lineage>
</organism>
<dbReference type="AlphaFoldDB" id="A0A6J5ZYG5"/>
<proteinExistence type="predicted"/>
<dbReference type="EMBL" id="CAESAN010000138">
    <property type="protein sequence ID" value="CAB4346578.1"/>
    <property type="molecule type" value="Genomic_DNA"/>
</dbReference>